<organism evidence="1 2">
    <name type="scientific">Melastoma candidum</name>
    <dbReference type="NCBI Taxonomy" id="119954"/>
    <lineage>
        <taxon>Eukaryota</taxon>
        <taxon>Viridiplantae</taxon>
        <taxon>Streptophyta</taxon>
        <taxon>Embryophyta</taxon>
        <taxon>Tracheophyta</taxon>
        <taxon>Spermatophyta</taxon>
        <taxon>Magnoliopsida</taxon>
        <taxon>eudicotyledons</taxon>
        <taxon>Gunneridae</taxon>
        <taxon>Pentapetalae</taxon>
        <taxon>rosids</taxon>
        <taxon>malvids</taxon>
        <taxon>Myrtales</taxon>
        <taxon>Melastomataceae</taxon>
        <taxon>Melastomatoideae</taxon>
        <taxon>Melastomateae</taxon>
        <taxon>Melastoma</taxon>
    </lineage>
</organism>
<reference evidence="2" key="1">
    <citation type="journal article" date="2023" name="Front. Plant Sci.">
        <title>Chromosomal-level genome assembly of Melastoma candidum provides insights into trichome evolution.</title>
        <authorList>
            <person name="Zhong Y."/>
            <person name="Wu W."/>
            <person name="Sun C."/>
            <person name="Zou P."/>
            <person name="Liu Y."/>
            <person name="Dai S."/>
            <person name="Zhou R."/>
        </authorList>
    </citation>
    <scope>NUCLEOTIDE SEQUENCE [LARGE SCALE GENOMIC DNA]</scope>
</reference>
<protein>
    <submittedName>
        <fullName evidence="1">Uncharacterized protein</fullName>
    </submittedName>
</protein>
<accession>A0ACB9L3U3</accession>
<name>A0ACB9L3U3_9MYRT</name>
<sequence length="359" mass="40736">MLNLPVNVTMHIYIIKPNAARLAQTLTLFRETLSGGNLSPSSRNPSHRASFPPTPSSPNPHPTSFPSLPLAVIQMRVNKQKRHRKAVKFFTACFRFRPPFKILCDGTFVHHLVTYKISPEKALSTILSDTVKIFTTRCVLTELKRLGKSYAESFSTAKNLAIARCDHDGQKKADSCIFEIIGENNPDHFFVASQDLDMRKRLQEVPGVPVIFGLRNALFLEKPSEAQHGFVKSFEEKRLHMTLAEKTLLKKRTSRILGIHEQNDSNNEMKDHADGGLETSTSRKPNVVKKDSVVKDRPRFKRRKAPNPLSCLKKKTRPNVNPVSERDNNEKDGEPRSRSRKRKRSRKGKDTQHTEAEVA</sequence>
<keyword evidence="2" id="KW-1185">Reference proteome</keyword>
<gene>
    <name evidence="1" type="ORF">MLD38_039621</name>
</gene>
<evidence type="ECO:0000313" key="1">
    <source>
        <dbReference type="EMBL" id="KAI4304058.1"/>
    </source>
</evidence>
<dbReference type="Proteomes" id="UP001057402">
    <property type="component" value="Chromosome 12"/>
</dbReference>
<dbReference type="EMBL" id="CM042891">
    <property type="protein sequence ID" value="KAI4304058.1"/>
    <property type="molecule type" value="Genomic_DNA"/>
</dbReference>
<evidence type="ECO:0000313" key="2">
    <source>
        <dbReference type="Proteomes" id="UP001057402"/>
    </source>
</evidence>
<proteinExistence type="predicted"/>
<comment type="caution">
    <text evidence="1">The sequence shown here is derived from an EMBL/GenBank/DDBJ whole genome shotgun (WGS) entry which is preliminary data.</text>
</comment>